<organism evidence="2 3">
    <name type="scientific">Varanus komodoensis</name>
    <name type="common">Komodo dragon</name>
    <dbReference type="NCBI Taxonomy" id="61221"/>
    <lineage>
        <taxon>Eukaryota</taxon>
        <taxon>Metazoa</taxon>
        <taxon>Chordata</taxon>
        <taxon>Craniata</taxon>
        <taxon>Vertebrata</taxon>
        <taxon>Euteleostomi</taxon>
        <taxon>Lepidosauria</taxon>
        <taxon>Squamata</taxon>
        <taxon>Bifurcata</taxon>
        <taxon>Unidentata</taxon>
        <taxon>Episquamata</taxon>
        <taxon>Toxicofera</taxon>
        <taxon>Anguimorpha</taxon>
        <taxon>Paleoanguimorpha</taxon>
        <taxon>Varanoidea</taxon>
        <taxon>Varanidae</taxon>
        <taxon>Varanus</taxon>
    </lineage>
</organism>
<dbReference type="Ensembl" id="ENSVKKT00000002173.1">
    <property type="protein sequence ID" value="ENSVKKP00000002107.1"/>
    <property type="gene ID" value="ENSVKKG00000001715.1"/>
</dbReference>
<dbReference type="InterPro" id="IPR005062">
    <property type="entry name" value="SAC3/GANP/THP3_conserved"/>
</dbReference>
<evidence type="ECO:0000313" key="3">
    <source>
        <dbReference type="Proteomes" id="UP000694545"/>
    </source>
</evidence>
<dbReference type="PANTHER" id="PTHR12436:SF38">
    <property type="entry name" value="SAC3 DOMAIN-CONTAINING PROTEIN 1"/>
    <property type="match status" value="1"/>
</dbReference>
<proteinExistence type="predicted"/>
<dbReference type="PANTHER" id="PTHR12436">
    <property type="entry name" value="80 KDA MCM3-ASSOCIATED PROTEIN"/>
    <property type="match status" value="1"/>
</dbReference>
<dbReference type="AlphaFoldDB" id="A0A8D2IK58"/>
<dbReference type="Pfam" id="PF03399">
    <property type="entry name" value="SAC3_GANP"/>
    <property type="match status" value="1"/>
</dbReference>
<accession>A0A8D2IK58</accession>
<dbReference type="OMA" id="RADWERS"/>
<dbReference type="Gene3D" id="1.25.40.990">
    <property type="match status" value="1"/>
</dbReference>
<keyword evidence="3" id="KW-1185">Reference proteome</keyword>
<reference evidence="2" key="1">
    <citation type="submission" date="2025-08" db="UniProtKB">
        <authorList>
            <consortium name="Ensembl"/>
        </authorList>
    </citation>
    <scope>IDENTIFICATION</scope>
</reference>
<feature type="domain" description="SAC3/GANP/THP3 conserved" evidence="1">
    <location>
        <begin position="22"/>
        <end position="129"/>
    </location>
</feature>
<evidence type="ECO:0000259" key="1">
    <source>
        <dbReference type="Pfam" id="PF03399"/>
    </source>
</evidence>
<protein>
    <recommendedName>
        <fullName evidence="1">SAC3/GANP/THP3 conserved domain-containing protein</fullName>
    </recommendedName>
</protein>
<evidence type="ECO:0000313" key="2">
    <source>
        <dbReference type="Ensembl" id="ENSVKKP00000002107.1"/>
    </source>
</evidence>
<dbReference type="GO" id="GO:0005819">
    <property type="term" value="C:spindle"/>
    <property type="evidence" value="ECO:0007669"/>
    <property type="project" value="TreeGrafter"/>
</dbReference>
<dbReference type="Proteomes" id="UP000694545">
    <property type="component" value="Unplaced"/>
</dbReference>
<name>A0A8D2IK58_VARKO</name>
<dbReference type="GO" id="GO:0051298">
    <property type="term" value="P:centrosome duplication"/>
    <property type="evidence" value="ECO:0007669"/>
    <property type="project" value="TreeGrafter"/>
</dbReference>
<dbReference type="GO" id="GO:0005634">
    <property type="term" value="C:nucleus"/>
    <property type="evidence" value="ECO:0007669"/>
    <property type="project" value="TreeGrafter"/>
</dbReference>
<reference evidence="2" key="2">
    <citation type="submission" date="2025-09" db="UniProtKB">
        <authorList>
            <consortium name="Ensembl"/>
        </authorList>
    </citation>
    <scope>IDENTIFICATION</scope>
</reference>
<dbReference type="GO" id="GO:0051225">
    <property type="term" value="P:spindle assembly"/>
    <property type="evidence" value="ECO:0007669"/>
    <property type="project" value="TreeGrafter"/>
</dbReference>
<sequence>DSKRADWERSWPVQGRHAAACSSEALWQVLQLPDDVRASPELRTALAIHWAFVERNFARFFRLARALPCLPSCALLPHVGRARQLALLTFSHGFSARNSRYPLAQLAQLLAVDTLEEAAGLCRAHGLTVLEGGFVVFQKGSFKDPGPLECRPSRVLVEAKWGDASLLEFAEDVCS</sequence>
<dbReference type="InterPro" id="IPR045107">
    <property type="entry name" value="SAC3/GANP/THP3"/>
</dbReference>
<dbReference type="GO" id="GO:0005813">
    <property type="term" value="C:centrosome"/>
    <property type="evidence" value="ECO:0007669"/>
    <property type="project" value="TreeGrafter"/>
</dbReference>